<dbReference type="EMBL" id="WTVH01000003">
    <property type="protein sequence ID" value="NMF92329.1"/>
    <property type="molecule type" value="Genomic_DNA"/>
</dbReference>
<dbReference type="InterPro" id="IPR002912">
    <property type="entry name" value="ACT_dom"/>
</dbReference>
<reference evidence="2" key="1">
    <citation type="submission" date="2019-12" db="EMBL/GenBank/DDBJ databases">
        <title>Comparative genomics gives insights into the taxonomy of the Azoarcus-Aromatoleum group and reveals separate origins of nif in the plant-associated Azoarcus and non-plant-associated Aromatoleum sub-groups.</title>
        <authorList>
            <person name="Lafos M."/>
            <person name="Maluk M."/>
            <person name="Batista M."/>
            <person name="Junghare M."/>
            <person name="Carmona M."/>
            <person name="Faoro H."/>
            <person name="Cruz L.M."/>
            <person name="Battistoni F."/>
            <person name="De Souza E."/>
            <person name="Pedrosa F."/>
            <person name="Chen W.-M."/>
            <person name="Poole P.S."/>
            <person name="Dixon R.A."/>
            <person name="James E.K."/>
        </authorList>
    </citation>
    <scope>NUCLEOTIDE SEQUENCE</scope>
    <source>
        <strain evidence="2">U120</strain>
    </source>
</reference>
<dbReference type="PIRSF" id="PIRSF028103">
    <property type="entry name" value="GcvR"/>
    <property type="match status" value="1"/>
</dbReference>
<organism evidence="2 3">
    <name type="scientific">Aromatoleum buckelii</name>
    <dbReference type="NCBI Taxonomy" id="200254"/>
    <lineage>
        <taxon>Bacteria</taxon>
        <taxon>Pseudomonadati</taxon>
        <taxon>Pseudomonadota</taxon>
        <taxon>Betaproteobacteria</taxon>
        <taxon>Rhodocyclales</taxon>
        <taxon>Rhodocyclaceae</taxon>
        <taxon>Aromatoleum</taxon>
    </lineage>
</organism>
<comment type="caution">
    <text evidence="2">The sequence shown here is derived from an EMBL/GenBank/DDBJ whole genome shotgun (WGS) entry which is preliminary data.</text>
</comment>
<dbReference type="PANTHER" id="PTHR34875:SF6">
    <property type="entry name" value="UPF0237 PROTEIN MJ1558"/>
    <property type="match status" value="1"/>
</dbReference>
<sequence length="175" mass="18978">MSRLLVLTVIGDDRPGLVEELSSVITAHHGNWLESSMAQLAGKFAGLLKISVPPEHVQALETALAKLSALRVMVECSMDSAAETAHRHRRLSFSLVGHDRIGIVREVSQVFARHGVNVEKLVTRTSTAPMSSETLFHAEAELKAGEHVDADALKADLERLSNDLIADINLDELVG</sequence>
<dbReference type="PROSITE" id="PS51671">
    <property type="entry name" value="ACT"/>
    <property type="match status" value="1"/>
</dbReference>
<dbReference type="InterPro" id="IPR016867">
    <property type="entry name" value="GcvR"/>
</dbReference>
<gene>
    <name evidence="2" type="ORF">GO608_03150</name>
</gene>
<keyword evidence="3" id="KW-1185">Reference proteome</keyword>
<accession>A0ABX1MWG8</accession>
<dbReference type="SUPFAM" id="SSF55021">
    <property type="entry name" value="ACT-like"/>
    <property type="match status" value="2"/>
</dbReference>
<evidence type="ECO:0000313" key="3">
    <source>
        <dbReference type="Proteomes" id="UP000601990"/>
    </source>
</evidence>
<dbReference type="InterPro" id="IPR050990">
    <property type="entry name" value="UPF0237/GcvR_regulator"/>
</dbReference>
<protein>
    <submittedName>
        <fullName evidence="2">ACT domain-containing protein</fullName>
    </submittedName>
</protein>
<feature type="domain" description="ACT" evidence="1">
    <location>
        <begin position="92"/>
        <end position="173"/>
    </location>
</feature>
<dbReference type="PANTHER" id="PTHR34875">
    <property type="entry name" value="UPF0237 PROTEIN MJ1558"/>
    <property type="match status" value="1"/>
</dbReference>
<evidence type="ECO:0000259" key="1">
    <source>
        <dbReference type="PROSITE" id="PS51671"/>
    </source>
</evidence>
<dbReference type="InterPro" id="IPR045865">
    <property type="entry name" value="ACT-like_dom_sf"/>
</dbReference>
<proteinExistence type="predicted"/>
<dbReference type="Proteomes" id="UP000601990">
    <property type="component" value="Unassembled WGS sequence"/>
</dbReference>
<evidence type="ECO:0000313" key="2">
    <source>
        <dbReference type="EMBL" id="NMF92329.1"/>
    </source>
</evidence>
<name>A0ABX1MWG8_9RHOO</name>
<dbReference type="CDD" id="cd04869">
    <property type="entry name" value="ACT_GcvR_2"/>
    <property type="match status" value="1"/>
</dbReference>
<dbReference type="RefSeq" id="WP_169197647.1">
    <property type="nucleotide sequence ID" value="NZ_WTVH02000010.1"/>
</dbReference>
<dbReference type="Pfam" id="PF13740">
    <property type="entry name" value="ACT_6"/>
    <property type="match status" value="1"/>
</dbReference>
<dbReference type="Pfam" id="PF01842">
    <property type="entry name" value="ACT"/>
    <property type="match status" value="1"/>
</dbReference>
<dbReference type="Gene3D" id="3.30.70.260">
    <property type="match status" value="2"/>
</dbReference>